<feature type="coiled-coil region" evidence="1">
    <location>
        <begin position="1328"/>
        <end position="1369"/>
    </location>
</feature>
<sequence>MSENHDAEQDLEVSGAVGNQEHEVEGNPIENEHLAPVLDSSTEMKSEPDATQMHESSAGTSGDEVMIGTPSGDTAESINQMDRGDTDNGVLRGEEQGDPDDEKVRENNGKDDMFVDCPDELITVDGRNAASKEAVAAAETEENLEENHVPQQHNHFNETENGLAEGYLINELEHLRAMLEKTAGQKESIIREYQEERETLANGVLTLHSQLKALNRQQPLLGGNEGDLVDRIHKAKVRDREEDTQVADASLREIINECLQFIKTTSEEHLQTEATIRDLHSTLVMKDQEIEDLNSKVTEFSISNDVVASYVNSVQMSAEVSSEIQLEQVRHIEAVTDRTLASLATLVNQEQLRDATVSGKVIHIEKGTSLLIEKYNQILFEINRFGQSLSEIGVDIIEQDHETLFGTARVQLLELKRKEFNLIENLGQLEDRNQKLVEQLDNKNVIVETLNAELGKIKMELEQEKVKSANTKEKLSKAVTKGKALVQQRESLKDSLADKTGELEKCLTELQEKSSALEAADRTKVELLQSESMVATLQELLSQSNKITEKVEEILSQTSVPEKFQSLDTIERFRWLVDDRDVLKGVFLEFHKLKDALALINLPDTVSSSNLDSQINWLGECCSRANDEINVLHHGISATREAARNEIDRLSASLSAELQEKDYLQMELTDLKCKYEEIVGKNHHGSLERDQIVKMLLELSGLKMEDEGFDLSSDVFVIINRCFEAINEKSLPVYGSVSIDANLFERILSVLYIRNQELMLCEDILEEEMPIRLEVNKLSNELKVKSEELLVLKEEKSSLQKDFEKSEGKAAVLRDKLTMAVKKGKGLVQDRENLKALLSEKKSEIEQLKLDLQSQESAVVECRNQIDRLSTDVGSIPKLEANLVALKGERDRFEQFLLESNKMLQGMIEAIDGIVIPGNSCNEEPVEKVKWLAGFFSESQNAKVHAEQDFRQLKEEAETLASKLSETQAIVRSLEEALADAEYKISEFVEEKRELELGKENIEQELQRVKEEVSSLTFKLAEASTTTKSIEDALSMAENDISVLSNEKEQAQVSKAAAETELEKVKEEAAALTSKLEEASKTINSLEDALSQAEGNVILLTEQYNGAQVVKTNMENELKKLQEEAELQSGKLLDACATIKSLEDALLKAQGDISVVEGEKRSASEEIFSLNSKLNACMEELAGRSDNLKSRSVEIIGQLDDLQMLMKDDTLLFRVKECFEKKYESLKNMDPILRNIRDHIVNMIPKDLQTHAVIEDDSQAEKNFLGCLENFDVEVYSGEVNDVNTNDISSYIRKNVEGFQLRNKIIEDNFDRFSYFIDEYISSVLGKLLATENDITSMSKHMEALKEKVRSMEIHKQDQENTISILENDVKVLLSACTDATKELQIEVENENNSLARSSIPELETLKYGADAHQQRLDGTKYDRTVEKLISATGRVCSLIKEFGRRHDVATGTIEDLQNKLKETQAASEKFVEERGLNQNRVSQLESEIQVLQNSCSELRLNLDDYHAKEEKLKGREAELSSSYNSTLTKEQEIQNSLLSASEVKALFEKIDELQSLT</sequence>
<feature type="coiled-coil region" evidence="1">
    <location>
        <begin position="1447"/>
        <end position="1509"/>
    </location>
</feature>
<feature type="compositionally biased region" description="Basic and acidic residues" evidence="2">
    <location>
        <begin position="102"/>
        <end position="113"/>
    </location>
</feature>
<protein>
    <submittedName>
        <fullName evidence="3">Myosin-10 isoform X1</fullName>
    </submittedName>
</protein>
<comment type="caution">
    <text evidence="3">The sequence shown here is derived from an EMBL/GenBank/DDBJ whole genome shotgun (WGS) entry which is preliminary data.</text>
</comment>
<organism evidence="3 4">
    <name type="scientific">Quillaja saponaria</name>
    <name type="common">Soap bark tree</name>
    <dbReference type="NCBI Taxonomy" id="32244"/>
    <lineage>
        <taxon>Eukaryota</taxon>
        <taxon>Viridiplantae</taxon>
        <taxon>Streptophyta</taxon>
        <taxon>Embryophyta</taxon>
        <taxon>Tracheophyta</taxon>
        <taxon>Spermatophyta</taxon>
        <taxon>Magnoliopsida</taxon>
        <taxon>eudicotyledons</taxon>
        <taxon>Gunneridae</taxon>
        <taxon>Pentapetalae</taxon>
        <taxon>rosids</taxon>
        <taxon>fabids</taxon>
        <taxon>Fabales</taxon>
        <taxon>Quillajaceae</taxon>
        <taxon>Quillaja</taxon>
    </lineage>
</organism>
<feature type="compositionally biased region" description="Polar residues" evidence="2">
    <location>
        <begin position="71"/>
        <end position="80"/>
    </location>
</feature>
<feature type="compositionally biased region" description="Basic and acidic residues" evidence="2">
    <location>
        <begin position="20"/>
        <end position="33"/>
    </location>
</feature>
<dbReference type="EMBL" id="JARAOO010000013">
    <property type="protein sequence ID" value="KAJ7945492.1"/>
    <property type="molecule type" value="Genomic_DNA"/>
</dbReference>
<keyword evidence="4" id="KW-1185">Reference proteome</keyword>
<feature type="coiled-coil region" evidence="1">
    <location>
        <begin position="831"/>
        <end position="872"/>
    </location>
</feature>
<feature type="coiled-coil region" evidence="1">
    <location>
        <begin position="775"/>
        <end position="802"/>
    </location>
</feature>
<gene>
    <name evidence="3" type="ORF">O6P43_030546</name>
</gene>
<name>A0AAD7P815_QUISA</name>
<dbReference type="PANTHER" id="PTHR43939:SF68">
    <property type="entry name" value="CENTROSOMAL PROTEIN OF 290 KDA-LIKE"/>
    <property type="match status" value="1"/>
</dbReference>
<dbReference type="PANTHER" id="PTHR43939">
    <property type="entry name" value="COILED-COIL DOMAIN-CONTAINING PROTEIN 158"/>
    <property type="match status" value="1"/>
</dbReference>
<evidence type="ECO:0000313" key="3">
    <source>
        <dbReference type="EMBL" id="KAJ7945492.1"/>
    </source>
</evidence>
<feature type="region of interest" description="Disordered" evidence="2">
    <location>
        <begin position="1"/>
        <end position="116"/>
    </location>
</feature>
<dbReference type="SUPFAM" id="SSF57997">
    <property type="entry name" value="Tropomyosin"/>
    <property type="match status" value="1"/>
</dbReference>
<evidence type="ECO:0000313" key="4">
    <source>
        <dbReference type="Proteomes" id="UP001163823"/>
    </source>
</evidence>
<accession>A0AAD7P815</accession>
<reference evidence="3" key="1">
    <citation type="journal article" date="2023" name="Science">
        <title>Elucidation of the pathway for biosynthesis of saponin adjuvants from the soapbark tree.</title>
        <authorList>
            <person name="Reed J."/>
            <person name="Orme A."/>
            <person name="El-Demerdash A."/>
            <person name="Owen C."/>
            <person name="Martin L.B.B."/>
            <person name="Misra R.C."/>
            <person name="Kikuchi S."/>
            <person name="Rejzek M."/>
            <person name="Martin A.C."/>
            <person name="Harkess A."/>
            <person name="Leebens-Mack J."/>
            <person name="Louveau T."/>
            <person name="Stephenson M.J."/>
            <person name="Osbourn A."/>
        </authorList>
    </citation>
    <scope>NUCLEOTIDE SEQUENCE</scope>
    <source>
        <strain evidence="3">S10</strain>
    </source>
</reference>
<feature type="coiled-coil region" evidence="1">
    <location>
        <begin position="426"/>
        <end position="478"/>
    </location>
</feature>
<keyword evidence="1" id="KW-0175">Coiled coil</keyword>
<evidence type="ECO:0000256" key="1">
    <source>
        <dbReference type="SAM" id="Coils"/>
    </source>
</evidence>
<feature type="coiled-coil region" evidence="1">
    <location>
        <begin position="936"/>
        <end position="1131"/>
    </location>
</feature>
<proteinExistence type="predicted"/>
<dbReference type="Proteomes" id="UP001163823">
    <property type="component" value="Chromosome 13"/>
</dbReference>
<dbReference type="KEGG" id="qsa:O6P43_030546"/>
<evidence type="ECO:0000256" key="2">
    <source>
        <dbReference type="SAM" id="MobiDB-lite"/>
    </source>
</evidence>